<sequence length="901" mass="96729">MDTNYTTRSQEAISGAIQAAAAAGNPQVDTAHLLAELLGQTDGVALGLLAAVDPDPGARTAVGAATRRVLTQLPTSSGSSVSQPQPSRALLAALEAADKEAKGMGDEYISTEHLLIGLASGDPSVDPVARILAEHGATAAALREALPSVRGSGRVTSPNPEGTYQALAKYGTDLTEAAREGKLDPVIGRDSEIRRVVQVLSRRTKNNPVLIGEPGVGKTAVVEGLAQRIVAGDVPESLRGKRLIALDLAGMVAGAKYRGEFEERLKAVLKEIKDSDGEVVTFIDELHTVVGAGGGSEGAMDAGNMLKPMLARGELRLVGATTLDEYRERIEKDPALERRFQQVFVGEPSVADTVAILRGIAPKYEAHHQVTISDGALVAAASLSDRYITGRQLPDKAIDLIDEAASRLRMELDSSPVEIDELRRRVDRMRMEEAYLADSLGDEAADPAAAERLERLRAELADASERLTALNARWEAEKAGHNKVGELRAALDELRTKADLAEREGRFEEAGRLRYGEMPALEAQIRDAEQAQAEADAAVVGPDGEQRPGAPEPMIAEKVGPTEIAEVISSWTGIPVGKLLAGEQRKLLEMEAELATRLIGQAAAVAAVADAVRRSRAGVSDPDRPTGSFLLLGPTGVGKTELAKALAEFLFDDERAIVRIDMSEYSEKHSVARLVGAPPGYVGYEEGGQLTEAVRRRPYSVVLLDEVEKAHPEVFDILLQVLDDGRLTDGQGRTVDFRNVILVLTSNLGSQFLIDPVLSPDEKREAVMTAVRQAFKPEFLNRLDDTLVFDPLTKEELGRIVDIQLTRMAQRLADRRLSLRVTDEARSWLADEGYDPAYGARPLRRLVQREIGDRLARMLLAGEVLDGQEVVVDVSPEGVLAGLVLSARGDAWAPSASSPGL</sequence>
<dbReference type="FunFam" id="3.40.50.300:FF:000010">
    <property type="entry name" value="Chaperone clpB 1, putative"/>
    <property type="match status" value="1"/>
</dbReference>
<dbReference type="InterPro" id="IPR050130">
    <property type="entry name" value="ClpA_ClpB"/>
</dbReference>
<dbReference type="CDD" id="cd19499">
    <property type="entry name" value="RecA-like_ClpB_Hsp104-like"/>
    <property type="match status" value="1"/>
</dbReference>
<dbReference type="SMART" id="SM01086">
    <property type="entry name" value="ClpB_D2-small"/>
    <property type="match status" value="1"/>
</dbReference>
<dbReference type="InterPro" id="IPR027417">
    <property type="entry name" value="P-loop_NTPase"/>
</dbReference>
<keyword evidence="4 11" id="KW-0547">Nucleotide-binding</keyword>
<evidence type="ECO:0000256" key="12">
    <source>
        <dbReference type="SAM" id="Coils"/>
    </source>
</evidence>
<dbReference type="GO" id="GO:0005737">
    <property type="term" value="C:cytoplasm"/>
    <property type="evidence" value="ECO:0007669"/>
    <property type="project" value="UniProtKB-SubCell"/>
</dbReference>
<dbReference type="AlphaFoldDB" id="A0A3S5EH54"/>
<dbReference type="InterPro" id="IPR018368">
    <property type="entry name" value="ClpA/B_CS1"/>
</dbReference>
<evidence type="ECO:0000256" key="2">
    <source>
        <dbReference type="ARBA" id="ARBA00008675"/>
    </source>
</evidence>
<dbReference type="InterPro" id="IPR003959">
    <property type="entry name" value="ATPase_AAA_core"/>
</dbReference>
<dbReference type="SMART" id="SM00382">
    <property type="entry name" value="AAA"/>
    <property type="match status" value="2"/>
</dbReference>
<feature type="coiled-coil region" evidence="12">
    <location>
        <begin position="450"/>
        <end position="538"/>
    </location>
</feature>
<comment type="subunit">
    <text evidence="9">Homohexamer. The oligomerization is ATP-dependent.</text>
</comment>
<dbReference type="GO" id="GO:0005524">
    <property type="term" value="F:ATP binding"/>
    <property type="evidence" value="ECO:0007669"/>
    <property type="project" value="UniProtKB-KW"/>
</dbReference>
<evidence type="ECO:0000256" key="11">
    <source>
        <dbReference type="RuleBase" id="RU004432"/>
    </source>
</evidence>
<organism evidence="14 15">
    <name type="scientific">Actinomyces howellii</name>
    <dbReference type="NCBI Taxonomy" id="52771"/>
    <lineage>
        <taxon>Bacteria</taxon>
        <taxon>Bacillati</taxon>
        <taxon>Actinomycetota</taxon>
        <taxon>Actinomycetes</taxon>
        <taxon>Actinomycetales</taxon>
        <taxon>Actinomycetaceae</taxon>
        <taxon>Actinomyces</taxon>
    </lineage>
</organism>
<dbReference type="PRINTS" id="PR00300">
    <property type="entry name" value="CLPPROTEASEA"/>
</dbReference>
<dbReference type="FunFam" id="3.40.50.300:FF:000120">
    <property type="entry name" value="ATP-dependent chaperone ClpB"/>
    <property type="match status" value="1"/>
</dbReference>
<protein>
    <submittedName>
        <fullName evidence="14">Chaperone protein ClpB</fullName>
    </submittedName>
</protein>
<dbReference type="InterPro" id="IPR001270">
    <property type="entry name" value="ClpA/B"/>
</dbReference>
<keyword evidence="7 12" id="KW-0175">Coiled coil</keyword>
<dbReference type="Pfam" id="PF07724">
    <property type="entry name" value="AAA_2"/>
    <property type="match status" value="1"/>
</dbReference>
<dbReference type="Gene3D" id="1.10.8.60">
    <property type="match status" value="1"/>
</dbReference>
<dbReference type="GO" id="GO:0034605">
    <property type="term" value="P:cellular response to heat"/>
    <property type="evidence" value="ECO:0007669"/>
    <property type="project" value="TreeGrafter"/>
</dbReference>
<dbReference type="FunFam" id="1.10.8.60:FF:000017">
    <property type="entry name" value="ATP-dependent chaperone ClpB"/>
    <property type="match status" value="1"/>
</dbReference>
<dbReference type="InterPro" id="IPR019489">
    <property type="entry name" value="Clp_ATPase_C"/>
</dbReference>
<keyword evidence="3 10" id="KW-0677">Repeat</keyword>
<dbReference type="PROSITE" id="PS00871">
    <property type="entry name" value="CLPAB_2"/>
    <property type="match status" value="1"/>
</dbReference>
<dbReference type="CDD" id="cd00009">
    <property type="entry name" value="AAA"/>
    <property type="match status" value="1"/>
</dbReference>
<dbReference type="Pfam" id="PF17871">
    <property type="entry name" value="AAA_lid_9"/>
    <property type="match status" value="1"/>
</dbReference>
<dbReference type="PANTHER" id="PTHR11638">
    <property type="entry name" value="ATP-DEPENDENT CLP PROTEASE"/>
    <property type="match status" value="1"/>
</dbReference>
<dbReference type="PROSITE" id="PS00870">
    <property type="entry name" value="CLPAB_1"/>
    <property type="match status" value="1"/>
</dbReference>
<dbReference type="SUPFAM" id="SSF52540">
    <property type="entry name" value="P-loop containing nucleoside triphosphate hydrolases"/>
    <property type="match status" value="2"/>
</dbReference>
<keyword evidence="6" id="KW-0346">Stress response</keyword>
<keyword evidence="15" id="KW-1185">Reference proteome</keyword>
<accession>A0A3S5EH54</accession>
<evidence type="ECO:0000256" key="3">
    <source>
        <dbReference type="ARBA" id="ARBA00022737"/>
    </source>
</evidence>
<dbReference type="FunFam" id="3.40.50.300:FF:000025">
    <property type="entry name" value="ATP-dependent Clp protease subunit"/>
    <property type="match status" value="1"/>
</dbReference>
<comment type="subcellular location">
    <subcellularLocation>
        <location evidence="1">Cytoplasm</location>
    </subcellularLocation>
</comment>
<evidence type="ECO:0000256" key="5">
    <source>
        <dbReference type="ARBA" id="ARBA00022840"/>
    </source>
</evidence>
<dbReference type="OrthoDB" id="9803641at2"/>
<dbReference type="EMBL" id="LR134350">
    <property type="protein sequence ID" value="VEG29399.1"/>
    <property type="molecule type" value="Genomic_DNA"/>
</dbReference>
<dbReference type="RefSeq" id="WP_126383008.1">
    <property type="nucleotide sequence ID" value="NZ_LR134350.1"/>
</dbReference>
<reference evidence="14 15" key="1">
    <citation type="submission" date="2018-12" db="EMBL/GenBank/DDBJ databases">
        <authorList>
            <consortium name="Pathogen Informatics"/>
        </authorList>
    </citation>
    <scope>NUCLEOTIDE SEQUENCE [LARGE SCALE GENOMIC DNA]</scope>
    <source>
        <strain evidence="14 15">NCTC11636</strain>
    </source>
</reference>
<keyword evidence="8 11" id="KW-0143">Chaperone</keyword>
<dbReference type="InterPro" id="IPR036628">
    <property type="entry name" value="Clp_N_dom_sf"/>
</dbReference>
<evidence type="ECO:0000256" key="1">
    <source>
        <dbReference type="ARBA" id="ARBA00004496"/>
    </source>
</evidence>
<dbReference type="Pfam" id="PF02861">
    <property type="entry name" value="Clp_N"/>
    <property type="match status" value="1"/>
</dbReference>
<evidence type="ECO:0000313" key="15">
    <source>
        <dbReference type="Proteomes" id="UP000266895"/>
    </source>
</evidence>
<dbReference type="Gene3D" id="3.40.50.300">
    <property type="entry name" value="P-loop containing nucleotide triphosphate hydrolases"/>
    <property type="match status" value="3"/>
</dbReference>
<dbReference type="GO" id="GO:0016887">
    <property type="term" value="F:ATP hydrolysis activity"/>
    <property type="evidence" value="ECO:0007669"/>
    <property type="project" value="InterPro"/>
</dbReference>
<dbReference type="Proteomes" id="UP000266895">
    <property type="component" value="Chromosome"/>
</dbReference>
<evidence type="ECO:0000256" key="10">
    <source>
        <dbReference type="PROSITE-ProRule" id="PRU01251"/>
    </source>
</evidence>
<dbReference type="PROSITE" id="PS51903">
    <property type="entry name" value="CLP_R"/>
    <property type="match status" value="1"/>
</dbReference>
<keyword evidence="5 11" id="KW-0067">ATP-binding</keyword>
<proteinExistence type="inferred from homology"/>
<evidence type="ECO:0000259" key="13">
    <source>
        <dbReference type="PROSITE" id="PS51903"/>
    </source>
</evidence>
<name>A0A3S5EH54_9ACTO</name>
<dbReference type="Pfam" id="PF00004">
    <property type="entry name" value="AAA"/>
    <property type="match status" value="1"/>
</dbReference>
<evidence type="ECO:0000256" key="8">
    <source>
        <dbReference type="ARBA" id="ARBA00023186"/>
    </source>
</evidence>
<dbReference type="InterPro" id="IPR028299">
    <property type="entry name" value="ClpA/B_CS2"/>
</dbReference>
<gene>
    <name evidence="14" type="primary">clpB</name>
    <name evidence="14" type="ORF">NCTC11636_02029</name>
</gene>
<dbReference type="SUPFAM" id="SSF81923">
    <property type="entry name" value="Double Clp-N motif"/>
    <property type="match status" value="1"/>
</dbReference>
<dbReference type="Gene3D" id="1.10.1780.10">
    <property type="entry name" value="Clp, N-terminal domain"/>
    <property type="match status" value="1"/>
</dbReference>
<dbReference type="Pfam" id="PF10431">
    <property type="entry name" value="ClpB_D2-small"/>
    <property type="match status" value="1"/>
</dbReference>
<dbReference type="InterPro" id="IPR041546">
    <property type="entry name" value="ClpA/ClpB_AAA_lid"/>
</dbReference>
<evidence type="ECO:0000256" key="7">
    <source>
        <dbReference type="ARBA" id="ARBA00023054"/>
    </source>
</evidence>
<dbReference type="KEGG" id="ahw:NCTC11636_02029"/>
<evidence type="ECO:0000256" key="4">
    <source>
        <dbReference type="ARBA" id="ARBA00022741"/>
    </source>
</evidence>
<feature type="domain" description="Clp R" evidence="13">
    <location>
        <begin position="1"/>
        <end position="152"/>
    </location>
</feature>
<dbReference type="InterPro" id="IPR004176">
    <property type="entry name" value="Clp_R_N"/>
</dbReference>
<evidence type="ECO:0000313" key="14">
    <source>
        <dbReference type="EMBL" id="VEG29399.1"/>
    </source>
</evidence>
<dbReference type="InterPro" id="IPR003593">
    <property type="entry name" value="AAA+_ATPase"/>
</dbReference>
<dbReference type="PANTHER" id="PTHR11638:SF18">
    <property type="entry name" value="HEAT SHOCK PROTEIN 104"/>
    <property type="match status" value="1"/>
</dbReference>
<evidence type="ECO:0000256" key="6">
    <source>
        <dbReference type="ARBA" id="ARBA00023016"/>
    </source>
</evidence>
<comment type="similarity">
    <text evidence="2 11">Belongs to the ClpA/ClpB family.</text>
</comment>
<evidence type="ECO:0000256" key="9">
    <source>
        <dbReference type="ARBA" id="ARBA00026057"/>
    </source>
</evidence>